<feature type="compositionally biased region" description="Polar residues" evidence="1">
    <location>
        <begin position="54"/>
        <end position="66"/>
    </location>
</feature>
<keyword evidence="2" id="KW-0812">Transmembrane</keyword>
<organism evidence="3">
    <name type="scientific">Absidia glauca</name>
    <name type="common">Pin mould</name>
    <dbReference type="NCBI Taxonomy" id="4829"/>
    <lineage>
        <taxon>Eukaryota</taxon>
        <taxon>Fungi</taxon>
        <taxon>Fungi incertae sedis</taxon>
        <taxon>Mucoromycota</taxon>
        <taxon>Mucoromycotina</taxon>
        <taxon>Mucoromycetes</taxon>
        <taxon>Mucorales</taxon>
        <taxon>Cunninghamellaceae</taxon>
        <taxon>Absidia</taxon>
    </lineage>
</organism>
<accession>A0A168RQP5</accession>
<reference evidence="3" key="1">
    <citation type="submission" date="2016-04" db="EMBL/GenBank/DDBJ databases">
        <authorList>
            <person name="Evans L.H."/>
            <person name="Alamgir A."/>
            <person name="Owens N."/>
            <person name="Weber N.D."/>
            <person name="Virtaneva K."/>
            <person name="Barbian K."/>
            <person name="Babar A."/>
            <person name="Rosenke K."/>
        </authorList>
    </citation>
    <scope>NUCLEOTIDE SEQUENCE [LARGE SCALE GENOMIC DNA]</scope>
    <source>
        <strain evidence="3">CBS 101.48</strain>
    </source>
</reference>
<feature type="compositionally biased region" description="Basic residues" evidence="1">
    <location>
        <begin position="67"/>
        <end position="76"/>
    </location>
</feature>
<keyword evidence="2" id="KW-1133">Transmembrane helix</keyword>
<dbReference type="InParanoid" id="A0A168RQP5"/>
<feature type="transmembrane region" description="Helical" evidence="2">
    <location>
        <begin position="163"/>
        <end position="182"/>
    </location>
</feature>
<feature type="compositionally biased region" description="Polar residues" evidence="1">
    <location>
        <begin position="79"/>
        <end position="95"/>
    </location>
</feature>
<dbReference type="STRING" id="4829.A0A168RQP5"/>
<evidence type="ECO:0000313" key="3">
    <source>
        <dbReference type="EMBL" id="SAM07256.1"/>
    </source>
</evidence>
<evidence type="ECO:0000256" key="2">
    <source>
        <dbReference type="SAM" id="Phobius"/>
    </source>
</evidence>
<feature type="compositionally biased region" description="Polar residues" evidence="1">
    <location>
        <begin position="1"/>
        <end position="17"/>
    </location>
</feature>
<feature type="compositionally biased region" description="Polar residues" evidence="1">
    <location>
        <begin position="34"/>
        <end position="44"/>
    </location>
</feature>
<protein>
    <submittedName>
        <fullName evidence="3">Uncharacterized protein</fullName>
    </submittedName>
</protein>
<dbReference type="Proteomes" id="UP000078561">
    <property type="component" value="Unassembled WGS sequence"/>
</dbReference>
<dbReference type="AlphaFoldDB" id="A0A168RQP5"/>
<dbReference type="EMBL" id="LT554731">
    <property type="protein sequence ID" value="SAM07256.1"/>
    <property type="molecule type" value="Genomic_DNA"/>
</dbReference>
<name>A0A168RQP5_ABSGL</name>
<dbReference type="OrthoDB" id="5582002at2759"/>
<keyword evidence="4" id="KW-1185">Reference proteome</keyword>
<evidence type="ECO:0000256" key="1">
    <source>
        <dbReference type="SAM" id="MobiDB-lite"/>
    </source>
</evidence>
<evidence type="ECO:0000313" key="4">
    <source>
        <dbReference type="Proteomes" id="UP000078561"/>
    </source>
</evidence>
<gene>
    <name evidence="3" type="primary">ABSGL_12895.1 scaffold 13518</name>
</gene>
<keyword evidence="2" id="KW-0472">Membrane</keyword>
<proteinExistence type="predicted"/>
<feature type="region of interest" description="Disordered" evidence="1">
    <location>
        <begin position="1"/>
        <end position="107"/>
    </location>
</feature>
<sequence>MSNHGSDPYRSSRNTRSPGPPMQRSDRNGRSRSPYGNSIGQTYPSDPYAPHQQYAHSTVSSSNHHSGTPKRQHRRPNDHSYQSRKTNSTTTSSMYQDGDPLPSYAAPQQRNEEGMGFLPHDNIVMDMDDSIPLHTKEATKSPDTPMDVRKRRRCCCRIGCKKLVAIAFVFIALVVLVWYFVWPRAFEMDLSTVGLYGNSTNQFTTTDNQITRFQTQWNVSMVADNKDNWVPTHVASLELGIFDHDTGIKIANASTGSFVLNAKALKPITFVATIDFLRGTNAPTMDDLIKSCAPQPDQKTQASLNLLFQVTYHISGFIWSYQTQSTSAYFLCPQ</sequence>